<name>A0ACC0AJT9_CATRO</name>
<evidence type="ECO:0000313" key="2">
    <source>
        <dbReference type="Proteomes" id="UP001060085"/>
    </source>
</evidence>
<sequence length="148" mass="17171">MEAFRCKEGFVEMIVTESKLLKHANEVYTIGAYRFFEEQFMKFSEYCQELVVCNEGEHVYEVLHPDITSFRHTVVYNESTLNISCTCKMFNEVGILCSHCLCIFNIICVQVIPNKYILKRWTKDVDLSLGSSSFGDLWKVSKNNIVGR</sequence>
<evidence type="ECO:0000313" key="1">
    <source>
        <dbReference type="EMBL" id="KAI5661212.1"/>
    </source>
</evidence>
<accession>A0ACC0AJT9</accession>
<protein>
    <submittedName>
        <fullName evidence="1">Uncharacterized protein</fullName>
    </submittedName>
</protein>
<reference evidence="2" key="1">
    <citation type="journal article" date="2023" name="Nat. Plants">
        <title>Single-cell RNA sequencing provides a high-resolution roadmap for understanding the multicellular compartmentation of specialized metabolism.</title>
        <authorList>
            <person name="Sun S."/>
            <person name="Shen X."/>
            <person name="Li Y."/>
            <person name="Li Y."/>
            <person name="Wang S."/>
            <person name="Li R."/>
            <person name="Zhang H."/>
            <person name="Shen G."/>
            <person name="Guo B."/>
            <person name="Wei J."/>
            <person name="Xu J."/>
            <person name="St-Pierre B."/>
            <person name="Chen S."/>
            <person name="Sun C."/>
        </authorList>
    </citation>
    <scope>NUCLEOTIDE SEQUENCE [LARGE SCALE GENOMIC DNA]</scope>
</reference>
<proteinExistence type="predicted"/>
<comment type="caution">
    <text evidence="1">The sequence shown here is derived from an EMBL/GenBank/DDBJ whole genome shotgun (WGS) entry which is preliminary data.</text>
</comment>
<organism evidence="1 2">
    <name type="scientific">Catharanthus roseus</name>
    <name type="common">Madagascar periwinkle</name>
    <name type="synonym">Vinca rosea</name>
    <dbReference type="NCBI Taxonomy" id="4058"/>
    <lineage>
        <taxon>Eukaryota</taxon>
        <taxon>Viridiplantae</taxon>
        <taxon>Streptophyta</taxon>
        <taxon>Embryophyta</taxon>
        <taxon>Tracheophyta</taxon>
        <taxon>Spermatophyta</taxon>
        <taxon>Magnoliopsida</taxon>
        <taxon>eudicotyledons</taxon>
        <taxon>Gunneridae</taxon>
        <taxon>Pentapetalae</taxon>
        <taxon>asterids</taxon>
        <taxon>lamiids</taxon>
        <taxon>Gentianales</taxon>
        <taxon>Apocynaceae</taxon>
        <taxon>Rauvolfioideae</taxon>
        <taxon>Vinceae</taxon>
        <taxon>Catharanthinae</taxon>
        <taxon>Catharanthus</taxon>
    </lineage>
</organism>
<gene>
    <name evidence="1" type="ORF">M9H77_20535</name>
</gene>
<dbReference type="EMBL" id="CM044705">
    <property type="protein sequence ID" value="KAI5661212.1"/>
    <property type="molecule type" value="Genomic_DNA"/>
</dbReference>
<dbReference type="Proteomes" id="UP001060085">
    <property type="component" value="Linkage Group LG05"/>
</dbReference>
<keyword evidence="2" id="KW-1185">Reference proteome</keyword>